<dbReference type="InterPro" id="IPR036034">
    <property type="entry name" value="PDZ_sf"/>
</dbReference>
<evidence type="ECO:0000256" key="4">
    <source>
        <dbReference type="ARBA" id="ARBA00022670"/>
    </source>
</evidence>
<dbReference type="PANTHER" id="PTHR43253:SF1">
    <property type="entry name" value="TRICORN PROTEASE HOMOLOG 2-RELATED"/>
    <property type="match status" value="1"/>
</dbReference>
<dbReference type="GO" id="GO:0006508">
    <property type="term" value="P:proteolysis"/>
    <property type="evidence" value="ECO:0007669"/>
    <property type="project" value="UniProtKB-UniRule"/>
</dbReference>
<dbReference type="PROSITE" id="PS50008">
    <property type="entry name" value="PIPLC_Y_DOMAIN"/>
    <property type="match status" value="1"/>
</dbReference>
<evidence type="ECO:0000256" key="2">
    <source>
        <dbReference type="ARBA" id="ARBA00008524"/>
    </source>
</evidence>
<dbReference type="InterPro" id="IPR028204">
    <property type="entry name" value="Tricorn_C1"/>
</dbReference>
<dbReference type="GO" id="GO:0006629">
    <property type="term" value="P:lipid metabolic process"/>
    <property type="evidence" value="ECO:0007669"/>
    <property type="project" value="InterPro"/>
</dbReference>
<dbReference type="Gene3D" id="3.90.226.10">
    <property type="entry name" value="2-enoyl-CoA Hydratase, Chain A, domain 1"/>
    <property type="match status" value="1"/>
</dbReference>
<dbReference type="SUPFAM" id="SSF82171">
    <property type="entry name" value="DPP6 N-terminal domain-like"/>
    <property type="match status" value="2"/>
</dbReference>
<evidence type="ECO:0000256" key="9">
    <source>
        <dbReference type="PIRSR" id="PIRSR036421-3"/>
    </source>
</evidence>
<dbReference type="Pfam" id="PF26549">
    <property type="entry name" value="Tricorn_N"/>
    <property type="match status" value="1"/>
</dbReference>
<dbReference type="GO" id="GO:0004435">
    <property type="term" value="F:phosphatidylinositol-4,5-bisphosphate phospholipase C activity"/>
    <property type="evidence" value="ECO:0007669"/>
    <property type="project" value="InterPro"/>
</dbReference>
<evidence type="ECO:0000256" key="7">
    <source>
        <dbReference type="PIRNR" id="PIRNR036421"/>
    </source>
</evidence>
<dbReference type="SUPFAM" id="SSF52096">
    <property type="entry name" value="ClpP/crotonase"/>
    <property type="match status" value="1"/>
</dbReference>
<dbReference type="EMBL" id="SWCJ01000001">
    <property type="protein sequence ID" value="TKB58415.1"/>
    <property type="molecule type" value="Genomic_DNA"/>
</dbReference>
<evidence type="ECO:0000256" key="11">
    <source>
        <dbReference type="SAM" id="SignalP"/>
    </source>
</evidence>
<reference evidence="13 14" key="1">
    <citation type="submission" date="2019-04" db="EMBL/GenBank/DDBJ databases">
        <authorList>
            <person name="Hwang J.C."/>
        </authorList>
    </citation>
    <scope>NUCLEOTIDE SEQUENCE [LARGE SCALE GENOMIC DNA]</scope>
    <source>
        <strain evidence="13 14">IMCC35002</strain>
    </source>
</reference>
<dbReference type="InterPro" id="IPR029045">
    <property type="entry name" value="ClpP/crotonase-like_dom_sf"/>
</dbReference>
<dbReference type="Proteomes" id="UP000305675">
    <property type="component" value="Unassembled WGS sequence"/>
</dbReference>
<protein>
    <recommendedName>
        <fullName evidence="7">Tricorn protease homolog</fullName>
        <ecNumber evidence="7">3.4.21.-</ecNumber>
    </recommendedName>
</protein>
<dbReference type="GO" id="GO:0035556">
    <property type="term" value="P:intracellular signal transduction"/>
    <property type="evidence" value="ECO:0007669"/>
    <property type="project" value="InterPro"/>
</dbReference>
<dbReference type="InterPro" id="IPR005151">
    <property type="entry name" value="Tail-specific_protease"/>
</dbReference>
<dbReference type="RefSeq" id="WP_136861563.1">
    <property type="nucleotide sequence ID" value="NZ_SWCJ01000001.1"/>
</dbReference>
<dbReference type="GO" id="GO:0005737">
    <property type="term" value="C:cytoplasm"/>
    <property type="evidence" value="ECO:0007669"/>
    <property type="project" value="UniProtKB-SubCell"/>
</dbReference>
<name>A0A4U1BXF9_9GAMM</name>
<feature type="active site" description="Charge relay system" evidence="8">
    <location>
        <position position="761"/>
    </location>
</feature>
<dbReference type="Gene3D" id="2.120.10.30">
    <property type="entry name" value="TolB, C-terminal domain"/>
    <property type="match status" value="1"/>
</dbReference>
<keyword evidence="5 7" id="KW-0378">Hydrolase</keyword>
<feature type="coiled-coil region" evidence="10">
    <location>
        <begin position="556"/>
        <end position="584"/>
    </location>
</feature>
<keyword evidence="10" id="KW-0175">Coiled coil</keyword>
<dbReference type="Pfam" id="PF07676">
    <property type="entry name" value="PD40"/>
    <property type="match status" value="2"/>
</dbReference>
<evidence type="ECO:0000256" key="3">
    <source>
        <dbReference type="ARBA" id="ARBA00022490"/>
    </source>
</evidence>
<organism evidence="13 14">
    <name type="scientific">Ferrimonas aestuarii</name>
    <dbReference type="NCBI Taxonomy" id="2569539"/>
    <lineage>
        <taxon>Bacteria</taxon>
        <taxon>Pseudomonadati</taxon>
        <taxon>Pseudomonadota</taxon>
        <taxon>Gammaproteobacteria</taxon>
        <taxon>Alteromonadales</taxon>
        <taxon>Ferrimonadaceae</taxon>
        <taxon>Ferrimonas</taxon>
    </lineage>
</organism>
<keyword evidence="3 7" id="KW-0963">Cytoplasm</keyword>
<dbReference type="CDD" id="cd07562">
    <property type="entry name" value="Peptidase_S41_TRI"/>
    <property type="match status" value="1"/>
</dbReference>
<keyword evidence="11" id="KW-0732">Signal</keyword>
<feature type="signal peptide" evidence="11">
    <location>
        <begin position="1"/>
        <end position="19"/>
    </location>
</feature>
<dbReference type="Gene3D" id="3.30.750.44">
    <property type="match status" value="1"/>
</dbReference>
<gene>
    <name evidence="13" type="ORF">FCL42_01320</name>
</gene>
<comment type="function">
    <text evidence="7">Degrades oligopeptides.</text>
</comment>
<dbReference type="Gene3D" id="2.30.42.10">
    <property type="match status" value="1"/>
</dbReference>
<evidence type="ECO:0000256" key="8">
    <source>
        <dbReference type="PIRSR" id="PIRSR036421-1"/>
    </source>
</evidence>
<dbReference type="Pfam" id="PF14685">
    <property type="entry name" value="PDZ_Tricorn"/>
    <property type="match status" value="1"/>
</dbReference>
<proteinExistence type="inferred from homology"/>
<dbReference type="Pfam" id="PF14684">
    <property type="entry name" value="Tricorn_C1"/>
    <property type="match status" value="1"/>
</dbReference>
<sequence>MKKLLTLVATLASVTGVHAASPTSHWFRNAAISPDGTTVLFTAKGDIYQVPISGGKAVPLVTDSSWDGYPIWSHDGQSIAFASDRNGSLDVYVMALNNPVPTRLTFHSSDDFPSDFSPDNRRVIFNSGRQPSPSSSAFPTTRMHQLYSVPVTGGTPTMELTAAAMEARVSPDGKTIAYMDNKSYEDGLRKHDRSSFARDIWLYDKASKEHKKLTGFAGGDSTPVWSADGNSLYYLSEQGDNNFNAWKMNADGSAPQQLSHFDTHPVRSLSLSDNGTLAFSWHGELYTQISGQSPKKLNVQLASMKNNLDETAVNVAGQASWFSVSPSGKEVAFVARGELFVSSVDYGTTVRLTNTPEQERGLSWFPDGRSIAFASERDGAWGLYKVSISDANEPYFFAATKFDETQILKSKVDNFQPVISPDGKKLAYLHQRDEIRVLDLENGTSNTVFPAKYNYSYSDGDISFVWSPDSQWIAASFVSRGLTMLTDIGIAPADGSKAPVDVSMSGYGEFAPQWASPELLLFASDRFGMRSHGSWGSEMDVMGLFLTQDAYDNYKMSKEERELQAEAEEKAVNTEEKDDEQQEQVAQVTIDWHHLDDRMVRLTKHSSDMADFVLTPEQHKLYYLARFEGGYDLWLQDFEEHSTSLALKLNAESAALSLNENGDEAILLADGVLSKLSLGEGVTADAIAITSEMALKTDAEREYMFKHIWRQTKDKFYNANLHGVDWELMYRQYLPKAKAAGNNRDFAIITSELLGELNASHTGTRYRHPTAPAAQTASLGLLFDMVPSEAGLKVAEVLPRSPLLKYADQVKPGSVLTAIDGMPVNAGSNLSKQLNGKQGKRTRLSFINGKSQFDVVVRPQALAAEADAMYKRWVDGRRAYVDNLSGSKLAYVHIPQMDDTAYRAVHSELFGRGFDKQAVVVDTRFNRGGWLTDDLVTLLSGKQYSWLTPRGNRTKGNSMKRWSKPSVLLVNEGNYSDGNCFPNGYRANEIGTIVGMPVPGTCTAVWWEGLQSGDLVFGIPQLGVTNMDGKFMENDQLEPDVLVENDKRAVAKGQDLQLKRAVEVLLGQ</sequence>
<keyword evidence="6 7" id="KW-0720">Serine protease</keyword>
<dbReference type="InterPro" id="IPR029414">
    <property type="entry name" value="Tricorn_PDZ"/>
</dbReference>
<dbReference type="OrthoDB" id="9758793at2"/>
<dbReference type="InterPro" id="IPR011659">
    <property type="entry name" value="WD40"/>
</dbReference>
<dbReference type="Pfam" id="PF03572">
    <property type="entry name" value="Peptidase_S41"/>
    <property type="match status" value="1"/>
</dbReference>
<feature type="site" description="Transition state stabilizer; via amide nitrogen" evidence="9">
    <location>
        <position position="977"/>
    </location>
</feature>
<keyword evidence="14" id="KW-1185">Reference proteome</keyword>
<evidence type="ECO:0000313" key="14">
    <source>
        <dbReference type="Proteomes" id="UP000305675"/>
    </source>
</evidence>
<evidence type="ECO:0000313" key="13">
    <source>
        <dbReference type="EMBL" id="TKB58415.1"/>
    </source>
</evidence>
<comment type="caution">
    <text evidence="13">The sequence shown here is derived from an EMBL/GenBank/DDBJ whole genome shotgun (WGS) entry which is preliminary data.</text>
</comment>
<feature type="chain" id="PRO_5021014301" description="Tricorn protease homolog" evidence="11">
    <location>
        <begin position="20"/>
        <end position="1068"/>
    </location>
</feature>
<dbReference type="EC" id="3.4.21.-" evidence="7"/>
<evidence type="ECO:0000256" key="6">
    <source>
        <dbReference type="ARBA" id="ARBA00022825"/>
    </source>
</evidence>
<evidence type="ECO:0000259" key="12">
    <source>
        <dbReference type="PROSITE" id="PS50008"/>
    </source>
</evidence>
<feature type="active site" description="Charge relay system" evidence="8">
    <location>
        <position position="1033"/>
    </location>
</feature>
<evidence type="ECO:0000256" key="5">
    <source>
        <dbReference type="ARBA" id="ARBA00022801"/>
    </source>
</evidence>
<dbReference type="PANTHER" id="PTHR43253">
    <property type="entry name" value="TRICORN PROTEASE HOMOLOG 2-RELATED"/>
    <property type="match status" value="1"/>
</dbReference>
<feature type="domain" description="PI-PLC Y-box" evidence="12">
    <location>
        <begin position="396"/>
        <end position="507"/>
    </location>
</feature>
<dbReference type="InterPro" id="IPR011042">
    <property type="entry name" value="6-blade_b-propeller_TolB-like"/>
</dbReference>
<dbReference type="AlphaFoldDB" id="A0A4U1BXF9"/>
<dbReference type="Gene3D" id="2.120.10.60">
    <property type="entry name" value="Tricorn protease N-terminal domain"/>
    <property type="match status" value="2"/>
</dbReference>
<evidence type="ECO:0000256" key="10">
    <source>
        <dbReference type="SAM" id="Coils"/>
    </source>
</evidence>
<evidence type="ECO:0000256" key="1">
    <source>
        <dbReference type="ARBA" id="ARBA00004496"/>
    </source>
</evidence>
<comment type="similarity">
    <text evidence="2 7">Belongs to the peptidase S41B family.</text>
</comment>
<dbReference type="SUPFAM" id="SSF50156">
    <property type="entry name" value="PDZ domain-like"/>
    <property type="match status" value="1"/>
</dbReference>
<comment type="subcellular location">
    <subcellularLocation>
        <location evidence="1 7">Cytoplasm</location>
    </subcellularLocation>
</comment>
<dbReference type="GO" id="GO:0008236">
    <property type="term" value="F:serine-type peptidase activity"/>
    <property type="evidence" value="ECO:0007669"/>
    <property type="project" value="UniProtKB-UniRule"/>
</dbReference>
<dbReference type="InterPro" id="IPR001711">
    <property type="entry name" value="PLipase_C_Pinositol-sp_Y"/>
</dbReference>
<dbReference type="PIRSF" id="PIRSF036421">
    <property type="entry name" value="Tricorn_protease"/>
    <property type="match status" value="1"/>
</dbReference>
<dbReference type="InterPro" id="IPR012393">
    <property type="entry name" value="Tricorn_protease"/>
</dbReference>
<feature type="active site" description="Nucleophile" evidence="8">
    <location>
        <position position="976"/>
    </location>
</feature>
<keyword evidence="4 7" id="KW-0645">Protease</keyword>
<accession>A0A4U1BXF9</accession>